<dbReference type="InterPro" id="IPR029039">
    <property type="entry name" value="Flavoprotein-like_sf"/>
</dbReference>
<dbReference type="Pfam" id="PF03358">
    <property type="entry name" value="FMN_red"/>
    <property type="match status" value="1"/>
</dbReference>
<dbReference type="AlphaFoldDB" id="H3NK39"/>
<dbReference type="STRING" id="883113.HMPREF9708_01228"/>
<dbReference type="GO" id="GO:0005829">
    <property type="term" value="C:cytosol"/>
    <property type="evidence" value="ECO:0007669"/>
    <property type="project" value="TreeGrafter"/>
</dbReference>
<dbReference type="GO" id="GO:0010181">
    <property type="term" value="F:FMN binding"/>
    <property type="evidence" value="ECO:0007669"/>
    <property type="project" value="TreeGrafter"/>
</dbReference>
<dbReference type="Proteomes" id="UP000006190">
    <property type="component" value="Unassembled WGS sequence"/>
</dbReference>
<sequence length="210" mass="22949">MRKLVGIVGNNADVSTNRALLAYMQTRYQKDAKIELLEVKNWPVFNKDGVARRPAEISKAIDQIERAEGVIIATPEYNLSIPAALSNALSWLACESFPLVDKPTLIVGASYGTLGTSRAQGHLRSILNAPVIRAMVMPGPPFLLGHSLQAFDDQGQLQDPVKVAQLDGYFEVFQSFIQMTQGLSGHHEANVLAAQSFYQGLIQIQEEGGQ</sequence>
<evidence type="ECO:0000259" key="1">
    <source>
        <dbReference type="Pfam" id="PF03358"/>
    </source>
</evidence>
<dbReference type="Gene3D" id="3.40.50.360">
    <property type="match status" value="1"/>
</dbReference>
<organism evidence="2 3">
    <name type="scientific">Facklamia languida CCUG 37842</name>
    <dbReference type="NCBI Taxonomy" id="883113"/>
    <lineage>
        <taxon>Bacteria</taxon>
        <taxon>Bacillati</taxon>
        <taxon>Bacillota</taxon>
        <taxon>Bacilli</taxon>
        <taxon>Lactobacillales</taxon>
        <taxon>Aerococcaceae</taxon>
        <taxon>Facklamia</taxon>
    </lineage>
</organism>
<dbReference type="EMBL" id="AGEG01000014">
    <property type="protein sequence ID" value="EHR36556.1"/>
    <property type="molecule type" value="Genomic_DNA"/>
</dbReference>
<reference evidence="2 3" key="1">
    <citation type="submission" date="2012-01" db="EMBL/GenBank/DDBJ databases">
        <title>The Genome Sequence of Facklamia languida CCUG 37842.</title>
        <authorList>
            <consortium name="The Broad Institute Genome Sequencing Platform"/>
            <person name="Earl A."/>
            <person name="Ward D."/>
            <person name="Feldgarden M."/>
            <person name="Gevers D."/>
            <person name="Huys G."/>
            <person name="Young S.K."/>
            <person name="Zeng Q."/>
            <person name="Gargeya S."/>
            <person name="Fitzgerald M."/>
            <person name="Haas B."/>
            <person name="Abouelleil A."/>
            <person name="Alvarado L."/>
            <person name="Arachchi H.M."/>
            <person name="Berlin A."/>
            <person name="Chapman S.B."/>
            <person name="Gearin G."/>
            <person name="Goldberg J."/>
            <person name="Griggs A."/>
            <person name="Gujja S."/>
            <person name="Hansen M."/>
            <person name="Heiman D."/>
            <person name="Howarth C."/>
            <person name="Larimer J."/>
            <person name="Lui A."/>
            <person name="MacDonald P.J.P."/>
            <person name="McCowen C."/>
            <person name="Montmayeur A."/>
            <person name="Murphy C."/>
            <person name="Neiman D."/>
            <person name="Pearson M."/>
            <person name="Priest M."/>
            <person name="Roberts A."/>
            <person name="Saif S."/>
            <person name="Shea T."/>
            <person name="Sisk P."/>
            <person name="Stolte C."/>
            <person name="Sykes S."/>
            <person name="Wortman J."/>
            <person name="Nusbaum C."/>
            <person name="Birren B."/>
        </authorList>
    </citation>
    <scope>NUCLEOTIDE SEQUENCE [LARGE SCALE GENOMIC DNA]</scope>
    <source>
        <strain evidence="2 3">CCUG 37842</strain>
    </source>
</reference>
<dbReference type="InterPro" id="IPR005025">
    <property type="entry name" value="FMN_Rdtase-like_dom"/>
</dbReference>
<evidence type="ECO:0000313" key="2">
    <source>
        <dbReference type="EMBL" id="EHR36556.1"/>
    </source>
</evidence>
<proteinExistence type="predicted"/>
<feature type="domain" description="NADPH-dependent FMN reductase-like" evidence="1">
    <location>
        <begin position="3"/>
        <end position="146"/>
    </location>
</feature>
<protein>
    <recommendedName>
        <fullName evidence="1">NADPH-dependent FMN reductase-like domain-containing protein</fullName>
    </recommendedName>
</protein>
<gene>
    <name evidence="2" type="ORF">HMPREF9708_01228</name>
</gene>
<dbReference type="PATRIC" id="fig|883113.3.peg.1224"/>
<keyword evidence="3" id="KW-1185">Reference proteome</keyword>
<dbReference type="SUPFAM" id="SSF52218">
    <property type="entry name" value="Flavoproteins"/>
    <property type="match status" value="1"/>
</dbReference>
<dbReference type="eggNOG" id="COG0431">
    <property type="taxonomic scope" value="Bacteria"/>
</dbReference>
<dbReference type="PANTHER" id="PTHR30543">
    <property type="entry name" value="CHROMATE REDUCTASE"/>
    <property type="match status" value="1"/>
</dbReference>
<dbReference type="GO" id="GO:0016491">
    <property type="term" value="F:oxidoreductase activity"/>
    <property type="evidence" value="ECO:0007669"/>
    <property type="project" value="InterPro"/>
</dbReference>
<dbReference type="PANTHER" id="PTHR30543:SF21">
    <property type="entry name" value="NAD(P)H-DEPENDENT FMN REDUCTASE LOT6"/>
    <property type="match status" value="1"/>
</dbReference>
<dbReference type="InterPro" id="IPR050712">
    <property type="entry name" value="NAD(P)H-dep_reductase"/>
</dbReference>
<dbReference type="RefSeq" id="WP_006309427.1">
    <property type="nucleotide sequence ID" value="NZ_JH601133.1"/>
</dbReference>
<name>H3NK39_9LACT</name>
<comment type="caution">
    <text evidence="2">The sequence shown here is derived from an EMBL/GenBank/DDBJ whole genome shotgun (WGS) entry which is preliminary data.</text>
</comment>
<accession>H3NK39</accession>
<dbReference type="HOGENOM" id="CLU_055322_4_0_9"/>
<dbReference type="OrthoDB" id="9812295at2"/>
<evidence type="ECO:0000313" key="3">
    <source>
        <dbReference type="Proteomes" id="UP000006190"/>
    </source>
</evidence>